<dbReference type="RefSeq" id="WP_143693930.1">
    <property type="nucleotide sequence ID" value="NZ_AP019799.1"/>
</dbReference>
<dbReference type="Proteomes" id="UP000315115">
    <property type="component" value="Chromosome 2"/>
</dbReference>
<dbReference type="Gene3D" id="3.30.700.20">
    <property type="entry name" value="Hypothetical protein ph0010, domain 1"/>
    <property type="match status" value="1"/>
</dbReference>
<dbReference type="PROSITE" id="PS51112">
    <property type="entry name" value="AMMECR1"/>
    <property type="match status" value="1"/>
</dbReference>
<dbReference type="Pfam" id="PF01871">
    <property type="entry name" value="AMMECR1"/>
    <property type="match status" value="1"/>
</dbReference>
<dbReference type="PANTHER" id="PTHR13016">
    <property type="entry name" value="AMMECR1 HOMOLOG"/>
    <property type="match status" value="1"/>
</dbReference>
<proteinExistence type="predicted"/>
<reference evidence="3" key="1">
    <citation type="submission" date="2019-07" db="EMBL/GenBank/DDBJ databases">
        <title>Complete Genome Sequences of Vibrion rotiferianus strain AM7.</title>
        <authorList>
            <person name="Miyazaki K."/>
            <person name="Wiseschart A."/>
            <person name="Pootanakit K."/>
            <person name="Ishimori K."/>
            <person name="Kitahara K."/>
        </authorList>
    </citation>
    <scope>NUCLEOTIDE SEQUENCE [LARGE SCALE GENOMIC DNA]</scope>
    <source>
        <strain evidence="3">AM7</strain>
    </source>
</reference>
<dbReference type="InterPro" id="IPR027623">
    <property type="entry name" value="AmmeMemoSam_A"/>
</dbReference>
<name>A0A510IH46_9VIBR</name>
<organism evidence="2 3">
    <name type="scientific">Vibrio rotiferianus</name>
    <dbReference type="NCBI Taxonomy" id="190895"/>
    <lineage>
        <taxon>Bacteria</taxon>
        <taxon>Pseudomonadati</taxon>
        <taxon>Pseudomonadota</taxon>
        <taxon>Gammaproteobacteria</taxon>
        <taxon>Vibrionales</taxon>
        <taxon>Vibrionaceae</taxon>
        <taxon>Vibrio</taxon>
    </lineage>
</organism>
<dbReference type="EMBL" id="AP019799">
    <property type="protein sequence ID" value="BBL91550.1"/>
    <property type="molecule type" value="Genomic_DNA"/>
</dbReference>
<dbReference type="NCBIfam" id="TIGR04335">
    <property type="entry name" value="AmmeMemoSam_A"/>
    <property type="match status" value="1"/>
</dbReference>
<evidence type="ECO:0000313" key="2">
    <source>
        <dbReference type="EMBL" id="BBL91550.1"/>
    </source>
</evidence>
<dbReference type="InterPro" id="IPR036071">
    <property type="entry name" value="AMMECR1_dom_sf"/>
</dbReference>
<dbReference type="InterPro" id="IPR002733">
    <property type="entry name" value="AMMECR1_domain"/>
</dbReference>
<gene>
    <name evidence="2" type="ORF">VroAM7_42030</name>
</gene>
<dbReference type="PANTHER" id="PTHR13016:SF0">
    <property type="entry name" value="AMME SYNDROME CANDIDATE GENE 1 PROTEIN"/>
    <property type="match status" value="1"/>
</dbReference>
<feature type="domain" description="AMMECR1" evidence="1">
    <location>
        <begin position="12"/>
        <end position="201"/>
    </location>
</feature>
<evidence type="ECO:0000313" key="3">
    <source>
        <dbReference type="Proteomes" id="UP000315115"/>
    </source>
</evidence>
<dbReference type="InterPro" id="IPR023473">
    <property type="entry name" value="AMMECR1"/>
</dbReference>
<evidence type="ECO:0000259" key="1">
    <source>
        <dbReference type="PROSITE" id="PS51112"/>
    </source>
</evidence>
<dbReference type="SUPFAM" id="SSF143447">
    <property type="entry name" value="AMMECR1-like"/>
    <property type="match status" value="1"/>
</dbReference>
<sequence>MQVISSQILNEPELTQLFNIACDAIRCRFVGQPATPPSLGECLPRLREVGASFVTLKVHGELQGCIGTIVAHQPLALDVHDKALASAFQDPRFTPLSKKQLSSLSVEVSVLSLPEVLVVASEQALLGYLATHKVGLILSCRQRRALFLPQVWEQLPNPIDFVRHLKHKAGWSESFWDDEMEVKTFVVDSIEGPFNVESTLS</sequence>
<accession>A0A510IH46</accession>
<dbReference type="Gene3D" id="3.30.1490.150">
    <property type="entry name" value="Hypothetical protein ph0010, domain 2"/>
    <property type="match status" value="1"/>
</dbReference>
<dbReference type="InterPro" id="IPR027485">
    <property type="entry name" value="AMMECR1_N"/>
</dbReference>
<protein>
    <recommendedName>
        <fullName evidence="1">AMMECR1 domain-containing protein</fullName>
    </recommendedName>
</protein>
<dbReference type="AlphaFoldDB" id="A0A510IH46"/>